<feature type="transmembrane region" description="Helical" evidence="2">
    <location>
        <begin position="507"/>
        <end position="529"/>
    </location>
</feature>
<feature type="transmembrane region" description="Helical" evidence="2">
    <location>
        <begin position="535"/>
        <end position="556"/>
    </location>
</feature>
<feature type="transmembrane region" description="Helical" evidence="2">
    <location>
        <begin position="132"/>
        <end position="152"/>
    </location>
</feature>
<feature type="transmembrane region" description="Helical" evidence="2">
    <location>
        <begin position="447"/>
        <end position="464"/>
    </location>
</feature>
<gene>
    <name evidence="5 6" type="primary">LOC108560377</name>
</gene>
<feature type="transmembrane region" description="Helical" evidence="2">
    <location>
        <begin position="470"/>
        <end position="495"/>
    </location>
</feature>
<dbReference type="InterPro" id="IPR036259">
    <property type="entry name" value="MFS_trans_sf"/>
</dbReference>
<protein>
    <submittedName>
        <fullName evidence="5 6">Monocarboxylate transporter 9-like</fullName>
    </submittedName>
</protein>
<keyword evidence="2" id="KW-0812">Transmembrane</keyword>
<dbReference type="InterPro" id="IPR050327">
    <property type="entry name" value="Proton-linked_MCT"/>
</dbReference>
<feature type="transmembrane region" description="Helical" evidence="2">
    <location>
        <begin position="415"/>
        <end position="435"/>
    </location>
</feature>
<organism evidence="4 6">
    <name type="scientific">Nicrophorus vespilloides</name>
    <name type="common">Boreal carrion beetle</name>
    <dbReference type="NCBI Taxonomy" id="110193"/>
    <lineage>
        <taxon>Eukaryota</taxon>
        <taxon>Metazoa</taxon>
        <taxon>Ecdysozoa</taxon>
        <taxon>Arthropoda</taxon>
        <taxon>Hexapoda</taxon>
        <taxon>Insecta</taxon>
        <taxon>Pterygota</taxon>
        <taxon>Neoptera</taxon>
        <taxon>Endopterygota</taxon>
        <taxon>Coleoptera</taxon>
        <taxon>Polyphaga</taxon>
        <taxon>Staphyliniformia</taxon>
        <taxon>Silphidae</taxon>
        <taxon>Nicrophorinae</taxon>
        <taxon>Nicrophorus</taxon>
    </lineage>
</organism>
<dbReference type="Proteomes" id="UP000695000">
    <property type="component" value="Unplaced"/>
</dbReference>
<feature type="transmembrane region" description="Helical" evidence="2">
    <location>
        <begin position="101"/>
        <end position="126"/>
    </location>
</feature>
<accession>A0ABM1MFP5</accession>
<keyword evidence="2" id="KW-1133">Transmembrane helix</keyword>
<dbReference type="PANTHER" id="PTHR11360">
    <property type="entry name" value="MONOCARBOXYLATE TRANSPORTER"/>
    <property type="match status" value="1"/>
</dbReference>
<evidence type="ECO:0000313" key="5">
    <source>
        <dbReference type="RefSeq" id="XP_017773389.1"/>
    </source>
</evidence>
<dbReference type="InterPro" id="IPR011701">
    <property type="entry name" value="MFS"/>
</dbReference>
<sequence length="568" mass="63941">MVKTDDGTTVGDRKRRVRVGDPDFAPPDGGWGWLIVLACGFSNLSTFPMFQQFGLLFREKFEQLGISNAETTTVINLNSAFNACVGLLNGPLFRYFSYRQVAFFGATLVSVSLYFTTYCQSFWGYLIVYSMFYGSGIGITQSANALALNTYFKDRRRLATGFSWSTTAMGPIVWPYIITALMSIYAMEGTLMIFAAFAGHAIVCSLLLQPVHWHTKFRDVEEVAKPLIQENKSKEKTGSLFTSQYLFNEDDAISTGYEIIDPGTPRMVGANDGYYSRSLMGSRVSLSRSRLPSGQNSFANSKRPSYNNLTEIRGDKKRKNFDKPVIQEEGEDEIVYPNEKDVLKTAAKMLEEYKEETEEKELSFLQKVSAFFDFDLLKDPIYLNLMLGITIANFAELNFSILTPYVLKEFHFEKYQIATFMSLLGATDICVRFFVPFIAGKIGWDNKTFFLFGVLSMAFGRIILVHTQTYAVSLGVAIIIGFGKGLRTIFMALVIPSYVPLERLPAASGLQLATSGILFLLMGPVVGWIRDLVNNYVITLHILNIMTYVTTIAWTLEKFITTRKAMRK</sequence>
<comment type="subcellular location">
    <subcellularLocation>
        <location evidence="1">Membrane</location>
        <topology evidence="1">Multi-pass membrane protein</topology>
    </subcellularLocation>
</comment>
<keyword evidence="4" id="KW-1185">Reference proteome</keyword>
<proteinExistence type="predicted"/>
<feature type="transmembrane region" description="Helical" evidence="2">
    <location>
        <begin position="31"/>
        <end position="50"/>
    </location>
</feature>
<name>A0ABM1MFP5_NICVS</name>
<dbReference type="RefSeq" id="XP_017773389.1">
    <property type="nucleotide sequence ID" value="XM_017917900.1"/>
</dbReference>
<feature type="transmembrane region" description="Helical" evidence="2">
    <location>
        <begin position="381"/>
        <end position="403"/>
    </location>
</feature>
<keyword evidence="2" id="KW-0472">Membrane</keyword>
<dbReference type="InterPro" id="IPR020846">
    <property type="entry name" value="MFS_dom"/>
</dbReference>
<evidence type="ECO:0000313" key="4">
    <source>
        <dbReference type="Proteomes" id="UP000695000"/>
    </source>
</evidence>
<dbReference type="RefSeq" id="XP_017773395.1">
    <property type="nucleotide sequence ID" value="XM_017917906.1"/>
</dbReference>
<evidence type="ECO:0000256" key="1">
    <source>
        <dbReference type="ARBA" id="ARBA00004141"/>
    </source>
</evidence>
<feature type="domain" description="Major facilitator superfamily (MFS) profile" evidence="3">
    <location>
        <begin position="381"/>
        <end position="568"/>
    </location>
</feature>
<dbReference type="GeneID" id="108560377"/>
<evidence type="ECO:0000259" key="3">
    <source>
        <dbReference type="PROSITE" id="PS50850"/>
    </source>
</evidence>
<feature type="transmembrane region" description="Helical" evidence="2">
    <location>
        <begin position="164"/>
        <end position="185"/>
    </location>
</feature>
<feature type="transmembrane region" description="Helical" evidence="2">
    <location>
        <begin position="191"/>
        <end position="208"/>
    </location>
</feature>
<evidence type="ECO:0000256" key="2">
    <source>
        <dbReference type="SAM" id="Phobius"/>
    </source>
</evidence>
<dbReference type="PANTHER" id="PTHR11360:SF8">
    <property type="entry name" value="BCDNA.LD28120-RELATED"/>
    <property type="match status" value="1"/>
</dbReference>
<dbReference type="SUPFAM" id="SSF103473">
    <property type="entry name" value="MFS general substrate transporter"/>
    <property type="match status" value="1"/>
</dbReference>
<dbReference type="Pfam" id="PF07690">
    <property type="entry name" value="MFS_1"/>
    <property type="match status" value="2"/>
</dbReference>
<dbReference type="Gene3D" id="1.20.1250.20">
    <property type="entry name" value="MFS general substrate transporter like domains"/>
    <property type="match status" value="2"/>
</dbReference>
<evidence type="ECO:0000313" key="6">
    <source>
        <dbReference type="RefSeq" id="XP_017773395.1"/>
    </source>
</evidence>
<dbReference type="PROSITE" id="PS50850">
    <property type="entry name" value="MFS"/>
    <property type="match status" value="1"/>
</dbReference>
<reference evidence="5 6" key="1">
    <citation type="submission" date="2025-05" db="UniProtKB">
        <authorList>
            <consortium name="RefSeq"/>
        </authorList>
    </citation>
    <scope>IDENTIFICATION</scope>
    <source>
        <tissue evidence="5 6">Whole Larva</tissue>
    </source>
</reference>